<name>A0A179DE74_9SPHI</name>
<reference evidence="3 4" key="1">
    <citation type="submission" date="2016-04" db="EMBL/GenBank/DDBJ databases">
        <authorList>
            <person name="Evans L.H."/>
            <person name="Alamgir A."/>
            <person name="Owens N."/>
            <person name="Weber N.D."/>
            <person name="Virtaneva K."/>
            <person name="Barbian K."/>
            <person name="Babar A."/>
            <person name="Rosenke K."/>
        </authorList>
    </citation>
    <scope>NUCLEOTIDE SEQUENCE [LARGE SCALE GENOMIC DNA]</scope>
    <source>
        <strain evidence="3 4">CCM 8644</strain>
    </source>
</reference>
<evidence type="ECO:0000256" key="1">
    <source>
        <dbReference type="ARBA" id="ARBA00007637"/>
    </source>
</evidence>
<dbReference type="PANTHER" id="PTHR43000">
    <property type="entry name" value="DTDP-D-GLUCOSE 4,6-DEHYDRATASE-RELATED"/>
    <property type="match status" value="1"/>
</dbReference>
<comment type="caution">
    <text evidence="3">The sequence shown here is derived from an EMBL/GenBank/DDBJ whole genome shotgun (WGS) entry which is preliminary data.</text>
</comment>
<dbReference type="SUPFAM" id="SSF51735">
    <property type="entry name" value="NAD(P)-binding Rossmann-fold domains"/>
    <property type="match status" value="1"/>
</dbReference>
<comment type="similarity">
    <text evidence="1">Belongs to the NAD(P)-dependent epimerase/dehydratase family.</text>
</comment>
<dbReference type="Gene3D" id="3.40.50.720">
    <property type="entry name" value="NAD(P)-binding Rossmann-like Domain"/>
    <property type="match status" value="1"/>
</dbReference>
<dbReference type="RefSeq" id="WP_068822952.1">
    <property type="nucleotide sequence ID" value="NZ_LWHJ01000029.1"/>
</dbReference>
<dbReference type="InterPro" id="IPR001509">
    <property type="entry name" value="Epimerase_deHydtase"/>
</dbReference>
<dbReference type="Pfam" id="PF01370">
    <property type="entry name" value="Epimerase"/>
    <property type="match status" value="1"/>
</dbReference>
<dbReference type="InterPro" id="IPR036291">
    <property type="entry name" value="NAD(P)-bd_dom_sf"/>
</dbReference>
<proteinExistence type="inferred from homology"/>
<evidence type="ECO:0000313" key="4">
    <source>
        <dbReference type="Proteomes" id="UP000078459"/>
    </source>
</evidence>
<reference evidence="3 4" key="2">
    <citation type="submission" date="2016-06" db="EMBL/GenBank/DDBJ databases">
        <title>Pedobacter psychrophilus sp. nov., isolated from Antarctic fragmentary rock.</title>
        <authorList>
            <person name="Svec P."/>
        </authorList>
    </citation>
    <scope>NUCLEOTIDE SEQUENCE [LARGE SCALE GENOMIC DNA]</scope>
    <source>
        <strain evidence="3 4">CCM 8644</strain>
    </source>
</reference>
<protein>
    <recommendedName>
        <fullName evidence="2">NAD-dependent epimerase/dehydratase domain-containing protein</fullName>
    </recommendedName>
</protein>
<evidence type="ECO:0000313" key="3">
    <source>
        <dbReference type="EMBL" id="OAQ38799.1"/>
    </source>
</evidence>
<dbReference type="STRING" id="1826909.A5893_12175"/>
<gene>
    <name evidence="3" type="ORF">A5893_12175</name>
</gene>
<evidence type="ECO:0000259" key="2">
    <source>
        <dbReference type="Pfam" id="PF01370"/>
    </source>
</evidence>
<dbReference type="Proteomes" id="UP000078459">
    <property type="component" value="Unassembled WGS sequence"/>
</dbReference>
<dbReference type="EMBL" id="LWHJ01000029">
    <property type="protein sequence ID" value="OAQ38799.1"/>
    <property type="molecule type" value="Genomic_DNA"/>
</dbReference>
<sequence>MAIARNTLVFEDCKKSCKDPYTFSEFKDKTILITGGTGFMGRWIAEMINYINDITQSNIHLILLARDIEKFQVEMPHLANKPYLSLVRQDIRNLHDLPKNINYIIHAAGTPDNRIHVSQPLLTLETFYKGTQSLLNAASRLPELKKIIHISSHQVYGENDSDLNIEETFLGKVNTSNIYGESKRISETLCFAYKNQFKLPIIIIRPFAFVGPYHDLEKPWAINNFIRDAILGGPIKILGNGLTIRSYLYGSDMAQWLLKTLLIGQIGEAYNLGSKEPTSLNDLAKKIQLLVNPSIEIINKSSKSIYKNISNLVPNTKKITDSLSLEEAHTLEESIKRTTVWNQLKTNNEN</sequence>
<feature type="domain" description="NAD-dependent epimerase/dehydratase" evidence="2">
    <location>
        <begin position="31"/>
        <end position="273"/>
    </location>
</feature>
<organism evidence="3 4">
    <name type="scientific">Pedobacter psychrophilus</name>
    <dbReference type="NCBI Taxonomy" id="1826909"/>
    <lineage>
        <taxon>Bacteria</taxon>
        <taxon>Pseudomonadati</taxon>
        <taxon>Bacteroidota</taxon>
        <taxon>Sphingobacteriia</taxon>
        <taxon>Sphingobacteriales</taxon>
        <taxon>Sphingobacteriaceae</taxon>
        <taxon>Pedobacter</taxon>
    </lineage>
</organism>
<dbReference type="AlphaFoldDB" id="A0A179DE74"/>
<accession>A0A179DE74</accession>
<keyword evidence="4" id="KW-1185">Reference proteome</keyword>
<dbReference type="OrthoDB" id="9803111at2"/>